<evidence type="ECO:0000313" key="1">
    <source>
        <dbReference type="EMBL" id="SMC58525.1"/>
    </source>
</evidence>
<dbReference type="Proteomes" id="UP000192328">
    <property type="component" value="Unassembled WGS sequence"/>
</dbReference>
<accession>A0AC61PL75</accession>
<name>A0AC61PL75_9FIRM</name>
<proteinExistence type="predicted"/>
<reference evidence="1" key="1">
    <citation type="submission" date="2017-04" db="EMBL/GenBank/DDBJ databases">
        <authorList>
            <person name="Varghese N."/>
            <person name="Submissions S."/>
        </authorList>
    </citation>
    <scope>NUCLEOTIDE SEQUENCE</scope>
    <source>
        <strain evidence="1">WTE2008</strain>
    </source>
</reference>
<comment type="caution">
    <text evidence="1">The sequence shown here is derived from an EMBL/GenBank/DDBJ whole genome shotgun (WGS) entry which is preliminary data.</text>
</comment>
<protein>
    <submittedName>
        <fullName evidence="1">Uncharacterized protein</fullName>
    </submittedName>
</protein>
<gene>
    <name evidence="1" type="ORF">SAMN06297397_1564</name>
</gene>
<keyword evidence="2" id="KW-1185">Reference proteome</keyword>
<organism evidence="1 2">
    <name type="scientific">Aristaeella lactis</name>
    <dbReference type="NCBI Taxonomy" id="3046383"/>
    <lineage>
        <taxon>Bacteria</taxon>
        <taxon>Bacillati</taxon>
        <taxon>Bacillota</taxon>
        <taxon>Clostridia</taxon>
        <taxon>Eubacteriales</taxon>
        <taxon>Aristaeellaceae</taxon>
        <taxon>Aristaeella</taxon>
    </lineage>
</organism>
<dbReference type="EMBL" id="FWXZ01000002">
    <property type="protein sequence ID" value="SMC58525.1"/>
    <property type="molecule type" value="Genomic_DNA"/>
</dbReference>
<sequence>MDTKHYNELIQLSQEIYDQANNKVTNYLSAHYCGVDSESMEHQMEDYLFVTEETSAFFLGNALALLDAETQEAEIKTFTENLRRVIKYAQQKAGGDTLPS</sequence>
<evidence type="ECO:0000313" key="2">
    <source>
        <dbReference type="Proteomes" id="UP000192328"/>
    </source>
</evidence>